<organism evidence="1 2">
    <name type="scientific">Pomacea canaliculata</name>
    <name type="common">Golden apple snail</name>
    <dbReference type="NCBI Taxonomy" id="400727"/>
    <lineage>
        <taxon>Eukaryota</taxon>
        <taxon>Metazoa</taxon>
        <taxon>Spiralia</taxon>
        <taxon>Lophotrochozoa</taxon>
        <taxon>Mollusca</taxon>
        <taxon>Gastropoda</taxon>
        <taxon>Caenogastropoda</taxon>
        <taxon>Architaenioglossa</taxon>
        <taxon>Ampullarioidea</taxon>
        <taxon>Ampullariidae</taxon>
        <taxon>Pomacea</taxon>
    </lineage>
</organism>
<gene>
    <name evidence="1" type="ORF">C0Q70_02975</name>
</gene>
<sequence length="98" mass="11072">MCADTGYKAVSLTVIVRKVARRPDRLLEPARCGQCSRGTLQLQPIGLTSEGIICDPDHIFDVSPDIRGFSDWSVPRQSTGWRFFVKGQNFSLQNNQWM</sequence>
<evidence type="ECO:0000313" key="1">
    <source>
        <dbReference type="EMBL" id="PVD36005.1"/>
    </source>
</evidence>
<comment type="caution">
    <text evidence="1">The sequence shown here is derived from an EMBL/GenBank/DDBJ whole genome shotgun (WGS) entry which is preliminary data.</text>
</comment>
<name>A0A2T7PRG4_POMCA</name>
<dbReference type="EMBL" id="PZQS01000002">
    <property type="protein sequence ID" value="PVD36005.1"/>
    <property type="molecule type" value="Genomic_DNA"/>
</dbReference>
<keyword evidence="2" id="KW-1185">Reference proteome</keyword>
<dbReference type="AlphaFoldDB" id="A0A2T7PRG4"/>
<protein>
    <submittedName>
        <fullName evidence="1">Uncharacterized protein</fullName>
    </submittedName>
</protein>
<accession>A0A2T7PRG4</accession>
<reference evidence="1 2" key="1">
    <citation type="submission" date="2018-04" db="EMBL/GenBank/DDBJ databases">
        <title>The genome of golden apple snail Pomacea canaliculata provides insight into stress tolerance and invasive adaptation.</title>
        <authorList>
            <person name="Liu C."/>
            <person name="Liu B."/>
            <person name="Ren Y."/>
            <person name="Zhang Y."/>
            <person name="Wang H."/>
            <person name="Li S."/>
            <person name="Jiang F."/>
            <person name="Yin L."/>
            <person name="Zhang G."/>
            <person name="Qian W."/>
            <person name="Fan W."/>
        </authorList>
    </citation>
    <scope>NUCLEOTIDE SEQUENCE [LARGE SCALE GENOMIC DNA]</scope>
    <source>
        <strain evidence="1">SZHN2017</strain>
        <tissue evidence="1">Muscle</tissue>
    </source>
</reference>
<dbReference type="Proteomes" id="UP000245119">
    <property type="component" value="Linkage Group LG2"/>
</dbReference>
<proteinExistence type="predicted"/>
<evidence type="ECO:0000313" key="2">
    <source>
        <dbReference type="Proteomes" id="UP000245119"/>
    </source>
</evidence>